<feature type="region of interest" description="Disordered" evidence="5">
    <location>
        <begin position="333"/>
        <end position="385"/>
    </location>
</feature>
<gene>
    <name evidence="6" type="primary">KCS1</name>
    <name evidence="6" type="ORF">H4R34_003221</name>
</gene>
<dbReference type="Proteomes" id="UP001151582">
    <property type="component" value="Unassembled WGS sequence"/>
</dbReference>
<name>A0A9W8B140_9FUNG</name>
<dbReference type="InterPro" id="IPR038286">
    <property type="entry name" value="IPK_sf"/>
</dbReference>
<dbReference type="PANTHER" id="PTHR12400:SF21">
    <property type="entry name" value="KINASE"/>
    <property type="match status" value="1"/>
</dbReference>
<comment type="similarity">
    <text evidence="1 4">Belongs to the inositol phosphokinase (IPK) family.</text>
</comment>
<proteinExistence type="inferred from homology"/>
<dbReference type="EMBL" id="JANBQB010000280">
    <property type="protein sequence ID" value="KAJ1978383.1"/>
    <property type="molecule type" value="Genomic_DNA"/>
</dbReference>
<dbReference type="GO" id="GO:0005634">
    <property type="term" value="C:nucleus"/>
    <property type="evidence" value="ECO:0007669"/>
    <property type="project" value="TreeGrafter"/>
</dbReference>
<dbReference type="Gene3D" id="3.30.470.160">
    <property type="entry name" value="Inositol polyphosphate kinase"/>
    <property type="match status" value="1"/>
</dbReference>
<feature type="region of interest" description="Disordered" evidence="5">
    <location>
        <begin position="643"/>
        <end position="666"/>
    </location>
</feature>
<evidence type="ECO:0000313" key="6">
    <source>
        <dbReference type="EMBL" id="KAJ1978383.1"/>
    </source>
</evidence>
<dbReference type="GO" id="GO:0000824">
    <property type="term" value="F:inositol-1,4,5,6-tetrakisphosphate 3-kinase activity"/>
    <property type="evidence" value="ECO:0007669"/>
    <property type="project" value="TreeGrafter"/>
</dbReference>
<dbReference type="Pfam" id="PF03770">
    <property type="entry name" value="IPK"/>
    <property type="match status" value="1"/>
</dbReference>
<dbReference type="GO" id="GO:0032958">
    <property type="term" value="P:inositol phosphate biosynthetic process"/>
    <property type="evidence" value="ECO:0007669"/>
    <property type="project" value="InterPro"/>
</dbReference>
<evidence type="ECO:0000256" key="3">
    <source>
        <dbReference type="ARBA" id="ARBA00022777"/>
    </source>
</evidence>
<keyword evidence="3 4" id="KW-0418">Kinase</keyword>
<dbReference type="GO" id="GO:0005737">
    <property type="term" value="C:cytoplasm"/>
    <property type="evidence" value="ECO:0007669"/>
    <property type="project" value="TreeGrafter"/>
</dbReference>
<dbReference type="PANTHER" id="PTHR12400">
    <property type="entry name" value="INOSITOL POLYPHOSPHATE KINASE"/>
    <property type="match status" value="1"/>
</dbReference>
<keyword evidence="7" id="KW-1185">Reference proteome</keyword>
<sequence length="783" mass="86510">MAVTCPSPGSERSEPRLLATLRTPTKSPAPPRTVRHGLTPRDCINSKHGLVIPMINPMPRASRARRPLSTTVADGVPIAIPGRTHIKSQLLRPGAAAVLGDLGADEPFNSDTQSLVVQSVKESLLTVPLLPFRNQVGGHSPILRFSDKAICKPLDQKERRFYESIDTIQPNLIYFLPSYLGIVNVTFAEPDALSSPIRSRDHEVDAAQADPKPAIVFEQNLHLLPSWLAKHVPRPSTADSPVCPETRLTKVWRAQQEQVLQDVFSLKALHALCRRQRHLNAAPQAHRRRHSVTDMSGGKLSKRLLPQHISDSASCNESPSFSASAVTDTELGSPQALDHVSPPLSPTPNRRSPASEPLNPHSPFASTARLQPSVTPDRASARHPPMHVASEVSKRLFALPLTPPAVSLNGSPLDMANHNDPFVMDDDAVLSAPRLSPPHTPKAITGHASVPRAFSTPLLPESTGNNWALECTRRFVASQATAMSPTTPDQPLANVHQFILLEDLTNGLRRPCILDLKMGTRQHGIDAPEHKRRSKIKKCTFTTSKSLGVRMCGMQVFKANKRRFLYQDKYYGRSLNDKTFKRSLLEFLDNGHEVAVYHIPTLLRKLRDLYRVVVTIHGFRFYGSSLLIVYDGANAGTNRSIARRPSHLPFQPTRSPRADVDPTTGKPPSTVDIRIIDFTHSTFVVHPDLSGKPSLRPPMACRHPLDSTIECQASYAGLHADGAYCPYNSECAGPDFGYLHGLRTLMHEFLDIWRRYGDADLKRCYESEIDELKADLADLHLGC</sequence>
<keyword evidence="2 4" id="KW-0808">Transferase</keyword>
<feature type="compositionally biased region" description="Polar residues" evidence="5">
    <location>
        <begin position="364"/>
        <end position="374"/>
    </location>
</feature>
<evidence type="ECO:0000256" key="5">
    <source>
        <dbReference type="SAM" id="MobiDB-lite"/>
    </source>
</evidence>
<evidence type="ECO:0000256" key="1">
    <source>
        <dbReference type="ARBA" id="ARBA00007374"/>
    </source>
</evidence>
<dbReference type="AlphaFoldDB" id="A0A9W8B140"/>
<organism evidence="6 7">
    <name type="scientific">Dimargaris verticillata</name>
    <dbReference type="NCBI Taxonomy" id="2761393"/>
    <lineage>
        <taxon>Eukaryota</taxon>
        <taxon>Fungi</taxon>
        <taxon>Fungi incertae sedis</taxon>
        <taxon>Zoopagomycota</taxon>
        <taxon>Kickxellomycotina</taxon>
        <taxon>Dimargaritomycetes</taxon>
        <taxon>Dimargaritales</taxon>
        <taxon>Dimargaritaceae</taxon>
        <taxon>Dimargaris</taxon>
    </lineage>
</organism>
<evidence type="ECO:0000256" key="2">
    <source>
        <dbReference type="ARBA" id="ARBA00022679"/>
    </source>
</evidence>
<reference evidence="6" key="1">
    <citation type="submission" date="2022-07" db="EMBL/GenBank/DDBJ databases">
        <title>Phylogenomic reconstructions and comparative analyses of Kickxellomycotina fungi.</title>
        <authorList>
            <person name="Reynolds N.K."/>
            <person name="Stajich J.E."/>
            <person name="Barry K."/>
            <person name="Grigoriev I.V."/>
            <person name="Crous P."/>
            <person name="Smith M.E."/>
        </authorList>
    </citation>
    <scope>NUCLEOTIDE SEQUENCE</scope>
    <source>
        <strain evidence="6">RSA 567</strain>
    </source>
</reference>
<evidence type="ECO:0000256" key="4">
    <source>
        <dbReference type="RuleBase" id="RU363090"/>
    </source>
</evidence>
<evidence type="ECO:0000313" key="7">
    <source>
        <dbReference type="Proteomes" id="UP001151582"/>
    </source>
</evidence>
<dbReference type="GO" id="GO:0046854">
    <property type="term" value="P:phosphatidylinositol phosphate biosynthetic process"/>
    <property type="evidence" value="ECO:0007669"/>
    <property type="project" value="TreeGrafter"/>
</dbReference>
<protein>
    <recommendedName>
        <fullName evidence="4">Kinase</fullName>
        <ecNumber evidence="4">2.7.-.-</ecNumber>
    </recommendedName>
</protein>
<dbReference type="InterPro" id="IPR005522">
    <property type="entry name" value="IPK"/>
</dbReference>
<dbReference type="OrthoDB" id="2573163at2759"/>
<feature type="region of interest" description="Disordered" evidence="5">
    <location>
        <begin position="1"/>
        <end position="40"/>
    </location>
</feature>
<comment type="caution">
    <text evidence="6">The sequence shown here is derived from an EMBL/GenBank/DDBJ whole genome shotgun (WGS) entry which is preliminary data.</text>
</comment>
<dbReference type="GO" id="GO:0008440">
    <property type="term" value="F:inositol-1,4,5-trisphosphate 3-kinase activity"/>
    <property type="evidence" value="ECO:0007669"/>
    <property type="project" value="TreeGrafter"/>
</dbReference>
<dbReference type="EC" id="2.7.-.-" evidence="4"/>
<dbReference type="SUPFAM" id="SSF56104">
    <property type="entry name" value="SAICAR synthase-like"/>
    <property type="match status" value="1"/>
</dbReference>
<accession>A0A9W8B140</accession>